<keyword evidence="1" id="KW-0472">Membrane</keyword>
<comment type="caution">
    <text evidence="2">The sequence shown here is derived from an EMBL/GenBank/DDBJ whole genome shotgun (WGS) entry which is preliminary data.</text>
</comment>
<dbReference type="AlphaFoldDB" id="A0A0F9U9Z0"/>
<feature type="transmembrane region" description="Helical" evidence="1">
    <location>
        <begin position="6"/>
        <end position="25"/>
    </location>
</feature>
<evidence type="ECO:0000256" key="1">
    <source>
        <dbReference type="SAM" id="Phobius"/>
    </source>
</evidence>
<accession>A0A0F9U9Z0</accession>
<gene>
    <name evidence="2" type="ORF">LCGC14_0632580</name>
</gene>
<sequence>MKDVNWKGLFFLMCFISLFLYIGLVSNWNFNNKLNEELLECQKNLDIRPYKCFIREEVDNRYIFDERGWIKIDSLRTPIKEIECIDLE</sequence>
<reference evidence="2" key="1">
    <citation type="journal article" date="2015" name="Nature">
        <title>Complex archaea that bridge the gap between prokaryotes and eukaryotes.</title>
        <authorList>
            <person name="Spang A."/>
            <person name="Saw J.H."/>
            <person name="Jorgensen S.L."/>
            <person name="Zaremba-Niedzwiedzka K."/>
            <person name="Martijn J."/>
            <person name="Lind A.E."/>
            <person name="van Eijk R."/>
            <person name="Schleper C."/>
            <person name="Guy L."/>
            <person name="Ettema T.J."/>
        </authorList>
    </citation>
    <scope>NUCLEOTIDE SEQUENCE</scope>
</reference>
<protein>
    <submittedName>
        <fullName evidence="2">Uncharacterized protein</fullName>
    </submittedName>
</protein>
<name>A0A0F9U9Z0_9ZZZZ</name>
<proteinExistence type="predicted"/>
<keyword evidence="1" id="KW-1133">Transmembrane helix</keyword>
<evidence type="ECO:0000313" key="2">
    <source>
        <dbReference type="EMBL" id="KKN50428.1"/>
    </source>
</evidence>
<organism evidence="2">
    <name type="scientific">marine sediment metagenome</name>
    <dbReference type="NCBI Taxonomy" id="412755"/>
    <lineage>
        <taxon>unclassified sequences</taxon>
        <taxon>metagenomes</taxon>
        <taxon>ecological metagenomes</taxon>
    </lineage>
</organism>
<keyword evidence="1" id="KW-0812">Transmembrane</keyword>
<dbReference type="EMBL" id="LAZR01001113">
    <property type="protein sequence ID" value="KKN50428.1"/>
    <property type="molecule type" value="Genomic_DNA"/>
</dbReference>